<name>A0A7W1XBP8_9BACL</name>
<gene>
    <name evidence="1" type="ORF">H1164_12145</name>
</gene>
<dbReference type="AlphaFoldDB" id="A0A7W1XBP8"/>
<protein>
    <submittedName>
        <fullName evidence="1">Uncharacterized protein</fullName>
    </submittedName>
</protein>
<keyword evidence="2" id="KW-1185">Reference proteome</keyword>
<proteinExistence type="predicted"/>
<reference evidence="1 2" key="1">
    <citation type="submission" date="2020-07" db="EMBL/GenBank/DDBJ databases">
        <authorList>
            <person name="Feng H."/>
        </authorList>
    </citation>
    <scope>NUCLEOTIDE SEQUENCE [LARGE SCALE GENOMIC DNA]</scope>
    <source>
        <strain evidence="2">s-11</strain>
    </source>
</reference>
<dbReference type="OrthoDB" id="2381628at2"/>
<organism evidence="1 2">
    <name type="scientific">Thermoactinomyces daqus</name>
    <dbReference type="NCBI Taxonomy" id="1329516"/>
    <lineage>
        <taxon>Bacteria</taxon>
        <taxon>Bacillati</taxon>
        <taxon>Bacillota</taxon>
        <taxon>Bacilli</taxon>
        <taxon>Bacillales</taxon>
        <taxon>Thermoactinomycetaceae</taxon>
        <taxon>Thermoactinomyces</taxon>
    </lineage>
</organism>
<sequence>MFHSDFIPIKGLAGHLLFSQTKKNWKATLTTREMVFQKPHLSYYILLSDIIGLMPYSLPQMNQMHKPEWPIEIERHGKQYYKLSVARLNIINRHGVHSIGATDLVVPMNDRFLQFIQSHTDLIPLAVDKK</sequence>
<dbReference type="RefSeq" id="WP_033099110.1">
    <property type="nucleotide sequence ID" value="NZ_JACEIP010000019.1"/>
</dbReference>
<evidence type="ECO:0000313" key="2">
    <source>
        <dbReference type="Proteomes" id="UP000530514"/>
    </source>
</evidence>
<accession>A0A7W1XBP8</accession>
<dbReference type="Proteomes" id="UP000530514">
    <property type="component" value="Unassembled WGS sequence"/>
</dbReference>
<evidence type="ECO:0000313" key="1">
    <source>
        <dbReference type="EMBL" id="MBA4543639.1"/>
    </source>
</evidence>
<dbReference type="EMBL" id="JACEIP010000019">
    <property type="protein sequence ID" value="MBA4543639.1"/>
    <property type="molecule type" value="Genomic_DNA"/>
</dbReference>
<comment type="caution">
    <text evidence="1">The sequence shown here is derived from an EMBL/GenBank/DDBJ whole genome shotgun (WGS) entry which is preliminary data.</text>
</comment>